<dbReference type="PANTHER" id="PTHR33121">
    <property type="entry name" value="CYCLIC DI-GMP PHOSPHODIESTERASE PDEF"/>
    <property type="match status" value="1"/>
</dbReference>
<dbReference type="Gene3D" id="3.20.20.450">
    <property type="entry name" value="EAL domain"/>
    <property type="match status" value="1"/>
</dbReference>
<dbReference type="PROSITE" id="PS50883">
    <property type="entry name" value="EAL"/>
    <property type="match status" value="1"/>
</dbReference>
<evidence type="ECO:0000259" key="1">
    <source>
        <dbReference type="PROSITE" id="PS50883"/>
    </source>
</evidence>
<dbReference type="EMBL" id="QXFM01000074">
    <property type="protein sequence ID" value="RIV87392.1"/>
    <property type="molecule type" value="Genomic_DNA"/>
</dbReference>
<dbReference type="InterPro" id="IPR035919">
    <property type="entry name" value="EAL_sf"/>
</dbReference>
<sequence length="433" mass="47235">MELHETDGQDRLTGVFNAHAAIQQLGEWQAGADPGQVAPIHAMLLSLKRFSAVNLAYGKAAGDRALVEIAGRITAFARTEFDREWLVARVTGSTFLIAAMEASSRERWQWLAEELALDIARPLASIEAPAPVRLWPRMALLRAVAGESPERMVTRLGEALESGRHNPGKRFCWVDGTRSLPDRSAHELEADLISALGRDEIAIVYQPQFCTETGAMVGAEALARWEHPTLGRVGAGAMLAIAERADHIGQLSRHIVRKALLGARDWPQHLNISLNVTSTDLAASDFAEVLAEAANEAGIAPERIILEITEQALVIELDRSAQRLQELADCGMQVVLDDFGAGFCNFRYLTMLPLTGLKLDRSMIENLADDPRDLAVLRGIVAMARALDLYVLAEGVETEAQKEIVAAEGCLKWQGFLGARPMSSGDLASFTMR</sequence>
<accession>A0A3A1P593</accession>
<dbReference type="InterPro" id="IPR029787">
    <property type="entry name" value="Nucleotide_cyclase"/>
</dbReference>
<proteinExistence type="predicted"/>
<dbReference type="Gene3D" id="3.30.70.270">
    <property type="match status" value="1"/>
</dbReference>
<dbReference type="PROSITE" id="PS50887">
    <property type="entry name" value="GGDEF"/>
    <property type="match status" value="1"/>
</dbReference>
<dbReference type="SUPFAM" id="SSF141868">
    <property type="entry name" value="EAL domain-like"/>
    <property type="match status" value="1"/>
</dbReference>
<dbReference type="InterPro" id="IPR050706">
    <property type="entry name" value="Cyclic-di-GMP_PDE-like"/>
</dbReference>
<evidence type="ECO:0000259" key="2">
    <source>
        <dbReference type="PROSITE" id="PS50887"/>
    </source>
</evidence>
<dbReference type="InterPro" id="IPR001633">
    <property type="entry name" value="EAL_dom"/>
</dbReference>
<evidence type="ECO:0000313" key="4">
    <source>
        <dbReference type="Proteomes" id="UP000265366"/>
    </source>
</evidence>
<dbReference type="SMART" id="SM00267">
    <property type="entry name" value="GGDEF"/>
    <property type="match status" value="1"/>
</dbReference>
<dbReference type="Proteomes" id="UP000265366">
    <property type="component" value="Unassembled WGS sequence"/>
</dbReference>
<keyword evidence="4" id="KW-1185">Reference proteome</keyword>
<reference evidence="3 4" key="1">
    <citation type="submission" date="2018-08" db="EMBL/GenBank/DDBJ databases">
        <title>Erythrobacter zhengii sp.nov., a bacterium isolated from deep-sea sediment.</title>
        <authorList>
            <person name="Fang C."/>
            <person name="Wu Y.-H."/>
            <person name="Sun C."/>
            <person name="Wang H."/>
            <person name="Cheng H."/>
            <person name="Meng F.-X."/>
            <person name="Wang C.-S."/>
            <person name="Xu X.-W."/>
        </authorList>
    </citation>
    <scope>NUCLEOTIDE SEQUENCE [LARGE SCALE GENOMIC DNA]</scope>
    <source>
        <strain evidence="3 4">CCTCC AB 2015396</strain>
    </source>
</reference>
<dbReference type="AlphaFoldDB" id="A0A3A1P593"/>
<feature type="domain" description="GGDEF" evidence="2">
    <location>
        <begin position="38"/>
        <end position="176"/>
    </location>
</feature>
<dbReference type="InterPro" id="IPR043128">
    <property type="entry name" value="Rev_trsase/Diguanyl_cyclase"/>
</dbReference>
<dbReference type="Pfam" id="PF00990">
    <property type="entry name" value="GGDEF"/>
    <property type="match status" value="1"/>
</dbReference>
<dbReference type="GO" id="GO:0071111">
    <property type="term" value="F:cyclic-guanylate-specific phosphodiesterase activity"/>
    <property type="evidence" value="ECO:0007669"/>
    <property type="project" value="InterPro"/>
</dbReference>
<dbReference type="Pfam" id="PF00563">
    <property type="entry name" value="EAL"/>
    <property type="match status" value="1"/>
</dbReference>
<evidence type="ECO:0000313" key="3">
    <source>
        <dbReference type="EMBL" id="RIV87392.1"/>
    </source>
</evidence>
<dbReference type="SMART" id="SM00052">
    <property type="entry name" value="EAL"/>
    <property type="match status" value="1"/>
</dbReference>
<feature type="domain" description="EAL" evidence="1">
    <location>
        <begin position="185"/>
        <end position="433"/>
    </location>
</feature>
<dbReference type="RefSeq" id="WP_119592611.1">
    <property type="nucleotide sequence ID" value="NZ_QXFM01000074.1"/>
</dbReference>
<dbReference type="PANTHER" id="PTHR33121:SF70">
    <property type="entry name" value="SIGNALING PROTEIN YKOW"/>
    <property type="match status" value="1"/>
</dbReference>
<name>A0A3A1P593_9SPHN</name>
<dbReference type="CDD" id="cd01948">
    <property type="entry name" value="EAL"/>
    <property type="match status" value="1"/>
</dbReference>
<dbReference type="InterPro" id="IPR000160">
    <property type="entry name" value="GGDEF_dom"/>
</dbReference>
<dbReference type="OrthoDB" id="9814202at2"/>
<comment type="caution">
    <text evidence="3">The sequence shown here is derived from an EMBL/GenBank/DDBJ whole genome shotgun (WGS) entry which is preliminary data.</text>
</comment>
<protein>
    <submittedName>
        <fullName evidence="3">GGDEF domain-containing protein</fullName>
    </submittedName>
</protein>
<dbReference type="SUPFAM" id="SSF55073">
    <property type="entry name" value="Nucleotide cyclase"/>
    <property type="match status" value="1"/>
</dbReference>
<organism evidence="3 4">
    <name type="scientific">Aurantiacibacter xanthus</name>
    <dbReference type="NCBI Taxonomy" id="1784712"/>
    <lineage>
        <taxon>Bacteria</taxon>
        <taxon>Pseudomonadati</taxon>
        <taxon>Pseudomonadota</taxon>
        <taxon>Alphaproteobacteria</taxon>
        <taxon>Sphingomonadales</taxon>
        <taxon>Erythrobacteraceae</taxon>
        <taxon>Aurantiacibacter</taxon>
    </lineage>
</organism>
<gene>
    <name evidence="3" type="ORF">D2V17_08335</name>
</gene>